<feature type="region of interest" description="Disordered" evidence="1">
    <location>
        <begin position="1"/>
        <end position="62"/>
    </location>
</feature>
<dbReference type="Proteomes" id="UP000436801">
    <property type="component" value="Unassembled WGS sequence"/>
</dbReference>
<reference evidence="3 4" key="1">
    <citation type="submission" date="2016-10" db="EMBL/GenBank/DDBJ databases">
        <authorList>
            <person name="Varghese N."/>
            <person name="Submissions S."/>
        </authorList>
    </citation>
    <scope>NUCLEOTIDE SEQUENCE [LARGE SCALE GENOMIC DNA]</scope>
    <source>
        <strain evidence="3 4">S7-754</strain>
    </source>
</reference>
<evidence type="ECO:0000313" key="3">
    <source>
        <dbReference type="EMBL" id="SDF89372.1"/>
    </source>
</evidence>
<evidence type="ECO:0000313" key="4">
    <source>
        <dbReference type="Proteomes" id="UP000323502"/>
    </source>
</evidence>
<protein>
    <submittedName>
        <fullName evidence="3">Uncharacterized protein</fullName>
    </submittedName>
</protein>
<gene>
    <name evidence="2" type="ORF">GQR91_18345</name>
    <name evidence="3" type="ORF">SAMN05216557_10766</name>
</gene>
<organism evidence="3 4">
    <name type="scientific">Sphingomonas carotinifaciens</name>
    <dbReference type="NCBI Taxonomy" id="1166323"/>
    <lineage>
        <taxon>Bacteria</taxon>
        <taxon>Pseudomonadati</taxon>
        <taxon>Pseudomonadota</taxon>
        <taxon>Alphaproteobacteria</taxon>
        <taxon>Sphingomonadales</taxon>
        <taxon>Sphingomonadaceae</taxon>
        <taxon>Sphingomonas</taxon>
    </lineage>
</organism>
<accession>A0A1G7PSQ5</accession>
<proteinExistence type="predicted"/>
<keyword evidence="4" id="KW-1185">Reference proteome</keyword>
<evidence type="ECO:0000256" key="1">
    <source>
        <dbReference type="SAM" id="MobiDB-lite"/>
    </source>
</evidence>
<dbReference type="EMBL" id="FNBI01000007">
    <property type="protein sequence ID" value="SDF89372.1"/>
    <property type="molecule type" value="Genomic_DNA"/>
</dbReference>
<dbReference type="EMBL" id="WSUT01000007">
    <property type="protein sequence ID" value="MWC45579.1"/>
    <property type="molecule type" value="Genomic_DNA"/>
</dbReference>
<dbReference type="RefSeq" id="WP_149683072.1">
    <property type="nucleotide sequence ID" value="NZ_FNBI01000007.1"/>
</dbReference>
<evidence type="ECO:0000313" key="5">
    <source>
        <dbReference type="Proteomes" id="UP000436801"/>
    </source>
</evidence>
<dbReference type="AlphaFoldDB" id="A0A1G7PSQ5"/>
<evidence type="ECO:0000313" key="2">
    <source>
        <dbReference type="EMBL" id="MWC45579.1"/>
    </source>
</evidence>
<name>A0A1G7PSQ5_9SPHN</name>
<dbReference type="Proteomes" id="UP000323502">
    <property type="component" value="Unassembled WGS sequence"/>
</dbReference>
<reference evidence="2 5" key="2">
    <citation type="submission" date="2019-12" db="EMBL/GenBank/DDBJ databases">
        <authorList>
            <person name="Zheng J."/>
        </authorList>
    </citation>
    <scope>NUCLEOTIDE SEQUENCE [LARGE SCALE GENOMIC DNA]</scope>
    <source>
        <strain evidence="2 5">DSM 27347</strain>
    </source>
</reference>
<sequence length="114" mass="12810">MTEKPTAPSRRSITSFADDDDIPVPTPEQRAAAKSAGEGLGFRSEKPTPAAPKRPARKVREAKYTDAIHVRSLPEDRERFEDFVWRNRLSRGEAMTRLLDYALAEEKRRAAAGD</sequence>
<dbReference type="OrthoDB" id="7474091at2"/>